<comment type="caution">
    <text evidence="3">The sequence shown here is derived from an EMBL/GenBank/DDBJ whole genome shotgun (WGS) entry which is preliminary data.</text>
</comment>
<dbReference type="InterPro" id="IPR011010">
    <property type="entry name" value="DNA_brk_join_enz"/>
</dbReference>
<accession>A0ABP9YVQ4</accession>
<name>A0ABP9YVQ4_9FUNG</name>
<organism evidence="3 4">
    <name type="scientific">Mucor flavus</name>
    <dbReference type="NCBI Taxonomy" id="439312"/>
    <lineage>
        <taxon>Eukaryota</taxon>
        <taxon>Fungi</taxon>
        <taxon>Fungi incertae sedis</taxon>
        <taxon>Mucoromycota</taxon>
        <taxon>Mucoromycotina</taxon>
        <taxon>Mucoromycetes</taxon>
        <taxon>Mucorales</taxon>
        <taxon>Mucorineae</taxon>
        <taxon>Mucoraceae</taxon>
        <taxon>Mucor</taxon>
    </lineage>
</organism>
<gene>
    <name evidence="3" type="ORF">MFLAVUS_004333</name>
</gene>
<sequence>MLQDFYVYRAANSAGRVENELQLRTVTMELSRLRYLASQVDPGLDLTEEEAKNIRNYLYRLGCAGFFGRKGKPQAIYGIPEVKIIIAHIKSNILTAGKINFDLQTIVYILILLYTGVRPSSLGPDDKNSDRPFLQWKHISIYKSGRDERGSKLVVTIVIPYLKGKGNFFTEAKRIFTRSMSSSVVENFEYDPEIDIVLYICALAFRRNIANYENFNAWYNSTQAMVRFRDDAKDRPVFINSSLSETQEGNIPWTVTSASKITTQRMRSAGLNIHGTLYSFRRNFAHIIDEKLSKTTASTMMGHNPSSFTLKNVYAGRYENLDMTRLLHTGEGVTVDLPDPLLSPSIFRIKDIRRYALTDEEIETGVEQHEDVILLNEKVKQYIIENCKFYGSDKRSKWSSDDKKQLQTLRTQLKRRRRLLKIQLTREKFVHLTTLLENCLVLDSNNNLVLDEDLIQIPKRSVEIDKDNASTDDRAEEEEADDVQNEEDEDDIEAEILYEEDQAADCARSTLSPEIPTEDTVITTEENTTEDLRLMDIRELINLQPTALTKNDCEWCNNEGYNSKVYGGATELAKHLFQSQASRNTWLNMGRKKNGMHSNIERWIKKVGVKSVAKQKEACPIRKCKFSGKTAVAVRSHLRRSHWPQEESRNLDEKQAMEEVIKYFGQYFPSYNITNDFTAKLKKIWKDELEKSRDTRKK</sequence>
<keyword evidence="4" id="KW-1185">Reference proteome</keyword>
<protein>
    <submittedName>
        <fullName evidence="3">Uncharacterized protein</fullName>
    </submittedName>
</protein>
<feature type="compositionally biased region" description="Acidic residues" evidence="2">
    <location>
        <begin position="474"/>
        <end position="488"/>
    </location>
</feature>
<evidence type="ECO:0000313" key="3">
    <source>
        <dbReference type="EMBL" id="GAA5810905.1"/>
    </source>
</evidence>
<dbReference type="InterPro" id="IPR013762">
    <property type="entry name" value="Integrase-like_cat_sf"/>
</dbReference>
<dbReference type="PANTHER" id="PTHR37535">
    <property type="entry name" value="FLUG DOMAIN PROTEIN"/>
    <property type="match status" value="1"/>
</dbReference>
<dbReference type="Proteomes" id="UP001473302">
    <property type="component" value="Unassembled WGS sequence"/>
</dbReference>
<dbReference type="EMBL" id="BAABUK010000008">
    <property type="protein sequence ID" value="GAA5810905.1"/>
    <property type="molecule type" value="Genomic_DNA"/>
</dbReference>
<dbReference type="Gene3D" id="1.10.443.10">
    <property type="entry name" value="Intergrase catalytic core"/>
    <property type="match status" value="1"/>
</dbReference>
<evidence type="ECO:0000313" key="4">
    <source>
        <dbReference type="Proteomes" id="UP001473302"/>
    </source>
</evidence>
<feature type="region of interest" description="Disordered" evidence="2">
    <location>
        <begin position="466"/>
        <end position="488"/>
    </location>
</feature>
<evidence type="ECO:0000256" key="1">
    <source>
        <dbReference type="ARBA" id="ARBA00023172"/>
    </source>
</evidence>
<evidence type="ECO:0000256" key="2">
    <source>
        <dbReference type="SAM" id="MobiDB-lite"/>
    </source>
</evidence>
<keyword evidence="1" id="KW-0233">DNA recombination</keyword>
<dbReference type="PANTHER" id="PTHR37535:SF3">
    <property type="entry name" value="FLUG DOMAIN-CONTAINING PROTEIN"/>
    <property type="match status" value="1"/>
</dbReference>
<reference evidence="3 4" key="1">
    <citation type="submission" date="2024-04" db="EMBL/GenBank/DDBJ databases">
        <title>genome sequences of Mucor flavus KT1a and Helicostylum pulchrum KT1b strains isolated from the surface of a dry-aged beef.</title>
        <authorList>
            <person name="Toyotome T."/>
            <person name="Hosono M."/>
            <person name="Torimaru M."/>
            <person name="Fukuda K."/>
            <person name="Mikami N."/>
        </authorList>
    </citation>
    <scope>NUCLEOTIDE SEQUENCE [LARGE SCALE GENOMIC DNA]</scope>
    <source>
        <strain evidence="3 4">KT1a</strain>
    </source>
</reference>
<proteinExistence type="predicted"/>
<dbReference type="SUPFAM" id="SSF56349">
    <property type="entry name" value="DNA breaking-rejoining enzymes"/>
    <property type="match status" value="1"/>
</dbReference>